<evidence type="ECO:0000313" key="3">
    <source>
        <dbReference type="Proteomes" id="UP000766609"/>
    </source>
</evidence>
<protein>
    <submittedName>
        <fullName evidence="2">Winged helix DNA-binding protein</fullName>
    </submittedName>
</protein>
<dbReference type="RefSeq" id="WP_222583323.1">
    <property type="nucleotide sequence ID" value="NZ_JAHVHP010000001.1"/>
</dbReference>
<keyword evidence="2" id="KW-0238">DNA-binding</keyword>
<feature type="domain" description="HTH marR-type" evidence="1">
    <location>
        <begin position="50"/>
        <end position="183"/>
    </location>
</feature>
<sequence>MNYSLLKAVIELLEEFEASAKSQKVEDFTIWLNNKLFSRDQKNVHTHHDDLLIPFKIMMLNKELKKQTKIILSNSELTSIDEYSFLLHLSYQESFRKMELIDLHNLEPPTGIEIIKRLLKNGLIEEFADDKDKRAKRIKANQKGIEELHKIKPGIDLIFLEFTKPLNLNEKIQLSGFLNKLISRMDS</sequence>
<dbReference type="Gene3D" id="1.10.10.10">
    <property type="entry name" value="Winged helix-like DNA-binding domain superfamily/Winged helix DNA-binding domain"/>
    <property type="match status" value="1"/>
</dbReference>
<gene>
    <name evidence="2" type="ORF">KUV23_05180</name>
</gene>
<accession>A0ABS7N1Z5</accession>
<keyword evidence="3" id="KW-1185">Reference proteome</keyword>
<dbReference type="InterPro" id="IPR000835">
    <property type="entry name" value="HTH_MarR-typ"/>
</dbReference>
<dbReference type="InterPro" id="IPR036390">
    <property type="entry name" value="WH_DNA-bd_sf"/>
</dbReference>
<evidence type="ECO:0000259" key="1">
    <source>
        <dbReference type="PROSITE" id="PS50995"/>
    </source>
</evidence>
<dbReference type="PROSITE" id="PS50995">
    <property type="entry name" value="HTH_MARR_2"/>
    <property type="match status" value="1"/>
</dbReference>
<dbReference type="InterPro" id="IPR036388">
    <property type="entry name" value="WH-like_DNA-bd_sf"/>
</dbReference>
<dbReference type="SUPFAM" id="SSF46785">
    <property type="entry name" value="Winged helix' DNA-binding domain"/>
    <property type="match status" value="1"/>
</dbReference>
<proteinExistence type="predicted"/>
<organism evidence="2 3">
    <name type="scientific">Algoriphagus marincola</name>
    <dbReference type="NCBI Taxonomy" id="264027"/>
    <lineage>
        <taxon>Bacteria</taxon>
        <taxon>Pseudomonadati</taxon>
        <taxon>Bacteroidota</taxon>
        <taxon>Cytophagia</taxon>
        <taxon>Cytophagales</taxon>
        <taxon>Cyclobacteriaceae</taxon>
        <taxon>Algoriphagus</taxon>
    </lineage>
</organism>
<evidence type="ECO:0000313" key="2">
    <source>
        <dbReference type="EMBL" id="MBY5950354.1"/>
    </source>
</evidence>
<comment type="caution">
    <text evidence="2">The sequence shown here is derived from an EMBL/GenBank/DDBJ whole genome shotgun (WGS) entry which is preliminary data.</text>
</comment>
<dbReference type="EMBL" id="JAHVHP010000001">
    <property type="protein sequence ID" value="MBY5950354.1"/>
    <property type="molecule type" value="Genomic_DNA"/>
</dbReference>
<name>A0ABS7N1Z5_9BACT</name>
<dbReference type="Pfam" id="PF13463">
    <property type="entry name" value="HTH_27"/>
    <property type="match status" value="1"/>
</dbReference>
<dbReference type="GO" id="GO:0003677">
    <property type="term" value="F:DNA binding"/>
    <property type="evidence" value="ECO:0007669"/>
    <property type="project" value="UniProtKB-KW"/>
</dbReference>
<reference evidence="2 3" key="1">
    <citation type="submission" date="2021-06" db="EMBL/GenBank/DDBJ databases">
        <title>44 bacteria genomes isolated from Dapeng, Shenzhen.</title>
        <authorList>
            <person name="Zheng W."/>
            <person name="Yu S."/>
            <person name="Huang Y."/>
        </authorList>
    </citation>
    <scope>NUCLEOTIDE SEQUENCE [LARGE SCALE GENOMIC DNA]</scope>
    <source>
        <strain evidence="2 3">DP5N14-6</strain>
    </source>
</reference>
<dbReference type="Proteomes" id="UP000766609">
    <property type="component" value="Unassembled WGS sequence"/>
</dbReference>